<sequence length="342" mass="39312">MSVTSEQVLKDLKNDQYAPVYFLQGDEPFHIDQVAQYIENHVLSEGEKGFNQIILYGKDTDLPTILTNAKRFPMMATRQVVIVKEAQELGDLQRKEGQEMLEQYVKNPLPSTVLVFCYKYKSLDKKRTLTKALDKFAVLVDSKKMYDNQVPDWIMRWVRQRKHEIEEQAVQMLMDHIGNNLERLANEIDKVLINLEKESATVITADLVQKYVGISKEYNAFELQKAVAQGDFSKAFQIVYYFTANPKANPIIPTIALLFTFFSKLLLVHQATDKTERGLAGLLKVHPFFVKEYRVAAVNYPLPKVVRNISLLRRADLHSKGIDNIVGTDDQILKGLVYQLMH</sequence>
<dbReference type="PANTHER" id="PTHR34388:SF1">
    <property type="entry name" value="DNA POLYMERASE III SUBUNIT DELTA"/>
    <property type="match status" value="1"/>
</dbReference>
<dbReference type="InterPro" id="IPR010372">
    <property type="entry name" value="DNA_pol3_delta_N"/>
</dbReference>
<evidence type="ECO:0000256" key="4">
    <source>
        <dbReference type="ARBA" id="ARBA00022695"/>
    </source>
</evidence>
<dbReference type="EMBL" id="CP120682">
    <property type="protein sequence ID" value="WKN37159.1"/>
    <property type="molecule type" value="Genomic_DNA"/>
</dbReference>
<dbReference type="NCBIfam" id="TIGR01128">
    <property type="entry name" value="holA"/>
    <property type="match status" value="1"/>
</dbReference>
<accession>A0AA49GNR9</accession>
<evidence type="ECO:0000256" key="1">
    <source>
        <dbReference type="ARBA" id="ARBA00012417"/>
    </source>
</evidence>
<dbReference type="EC" id="2.7.7.7" evidence="1"/>
<name>A0AA49GNR9_9BACT</name>
<keyword evidence="3 10" id="KW-0808">Transferase</keyword>
<dbReference type="GO" id="GO:0003677">
    <property type="term" value="F:DNA binding"/>
    <property type="evidence" value="ECO:0007669"/>
    <property type="project" value="InterPro"/>
</dbReference>
<dbReference type="Gene3D" id="3.40.50.300">
    <property type="entry name" value="P-loop containing nucleotide triphosphate hydrolases"/>
    <property type="match status" value="1"/>
</dbReference>
<gene>
    <name evidence="10" type="primary">holA</name>
    <name evidence="10" type="ORF">K4G66_00365</name>
</gene>
<evidence type="ECO:0000259" key="9">
    <source>
        <dbReference type="Pfam" id="PF06144"/>
    </source>
</evidence>
<dbReference type="SUPFAM" id="SSF52540">
    <property type="entry name" value="P-loop containing nucleoside triphosphate hydrolases"/>
    <property type="match status" value="1"/>
</dbReference>
<keyword evidence="5" id="KW-0235">DNA replication</keyword>
<feature type="domain" description="DNA polymerase III delta N-terminal" evidence="9">
    <location>
        <begin position="21"/>
        <end position="141"/>
    </location>
</feature>
<evidence type="ECO:0000256" key="6">
    <source>
        <dbReference type="ARBA" id="ARBA00022932"/>
    </source>
</evidence>
<organism evidence="10">
    <name type="scientific">Roseihalotalea indica</name>
    <dbReference type="NCBI Taxonomy" id="2867963"/>
    <lineage>
        <taxon>Bacteria</taxon>
        <taxon>Pseudomonadati</taxon>
        <taxon>Bacteroidota</taxon>
        <taxon>Cytophagia</taxon>
        <taxon>Cytophagales</taxon>
        <taxon>Catalimonadaceae</taxon>
        <taxon>Roseihalotalea</taxon>
    </lineage>
</organism>
<dbReference type="Gene3D" id="1.20.272.10">
    <property type="match status" value="1"/>
</dbReference>
<protein>
    <recommendedName>
        <fullName evidence="2">DNA polymerase III subunit delta</fullName>
        <ecNumber evidence="1">2.7.7.7</ecNumber>
    </recommendedName>
</protein>
<dbReference type="InterPro" id="IPR005790">
    <property type="entry name" value="DNA_polIII_delta"/>
</dbReference>
<dbReference type="Gene3D" id="1.10.8.60">
    <property type="match status" value="1"/>
</dbReference>
<evidence type="ECO:0000256" key="7">
    <source>
        <dbReference type="ARBA" id="ARBA00034754"/>
    </source>
</evidence>
<keyword evidence="6" id="KW-0239">DNA-directed DNA polymerase</keyword>
<evidence type="ECO:0000256" key="3">
    <source>
        <dbReference type="ARBA" id="ARBA00022679"/>
    </source>
</evidence>
<dbReference type="Pfam" id="PF06144">
    <property type="entry name" value="DNA_pol3_delta"/>
    <property type="match status" value="1"/>
</dbReference>
<dbReference type="SUPFAM" id="SSF48019">
    <property type="entry name" value="post-AAA+ oligomerization domain-like"/>
    <property type="match status" value="1"/>
</dbReference>
<dbReference type="GO" id="GO:0006261">
    <property type="term" value="P:DNA-templated DNA replication"/>
    <property type="evidence" value="ECO:0007669"/>
    <property type="project" value="TreeGrafter"/>
</dbReference>
<comment type="similarity">
    <text evidence="7">Belongs to the DNA polymerase HolA subunit family.</text>
</comment>
<dbReference type="PANTHER" id="PTHR34388">
    <property type="entry name" value="DNA POLYMERASE III SUBUNIT DELTA"/>
    <property type="match status" value="1"/>
</dbReference>
<evidence type="ECO:0000256" key="2">
    <source>
        <dbReference type="ARBA" id="ARBA00017703"/>
    </source>
</evidence>
<comment type="catalytic activity">
    <reaction evidence="8">
        <text>DNA(n) + a 2'-deoxyribonucleoside 5'-triphosphate = DNA(n+1) + diphosphate</text>
        <dbReference type="Rhea" id="RHEA:22508"/>
        <dbReference type="Rhea" id="RHEA-COMP:17339"/>
        <dbReference type="Rhea" id="RHEA-COMP:17340"/>
        <dbReference type="ChEBI" id="CHEBI:33019"/>
        <dbReference type="ChEBI" id="CHEBI:61560"/>
        <dbReference type="ChEBI" id="CHEBI:173112"/>
        <dbReference type="EC" id="2.7.7.7"/>
    </reaction>
</comment>
<dbReference type="GO" id="GO:0003887">
    <property type="term" value="F:DNA-directed DNA polymerase activity"/>
    <property type="evidence" value="ECO:0007669"/>
    <property type="project" value="UniProtKB-KW"/>
</dbReference>
<proteinExistence type="inferred from homology"/>
<reference evidence="10" key="2">
    <citation type="journal article" date="2024" name="Antonie Van Leeuwenhoek">
        <title>Roseihalotalea indica gen. nov., sp. nov., a halophilic Bacteroidetes from mesopelagic Southwest Indian Ocean with higher carbohydrate metabolic potential.</title>
        <authorList>
            <person name="Chen B."/>
            <person name="Zhang M."/>
            <person name="Lin D."/>
            <person name="Ye J."/>
            <person name="Tang K."/>
        </authorList>
    </citation>
    <scope>NUCLEOTIDE SEQUENCE</scope>
    <source>
        <strain evidence="10">TK19036</strain>
    </source>
</reference>
<dbReference type="AlphaFoldDB" id="A0AA49GNR9"/>
<dbReference type="GO" id="GO:0009360">
    <property type="term" value="C:DNA polymerase III complex"/>
    <property type="evidence" value="ECO:0007669"/>
    <property type="project" value="InterPro"/>
</dbReference>
<reference evidence="10" key="1">
    <citation type="journal article" date="2023" name="Comput. Struct. Biotechnol. J.">
        <title>Discovery of a novel marine Bacteroidetes with a rich repertoire of carbohydrate-active enzymes.</title>
        <authorList>
            <person name="Chen B."/>
            <person name="Liu G."/>
            <person name="Chen Q."/>
            <person name="Wang H."/>
            <person name="Liu L."/>
            <person name="Tang K."/>
        </authorList>
    </citation>
    <scope>NUCLEOTIDE SEQUENCE</scope>
    <source>
        <strain evidence="10">TK19036</strain>
    </source>
</reference>
<keyword evidence="4 10" id="KW-0548">Nucleotidyltransferase</keyword>
<dbReference type="InterPro" id="IPR027417">
    <property type="entry name" value="P-loop_NTPase"/>
</dbReference>
<evidence type="ECO:0000256" key="5">
    <source>
        <dbReference type="ARBA" id="ARBA00022705"/>
    </source>
</evidence>
<dbReference type="InterPro" id="IPR008921">
    <property type="entry name" value="DNA_pol3_clamp-load_cplx_C"/>
</dbReference>
<evidence type="ECO:0000256" key="8">
    <source>
        <dbReference type="ARBA" id="ARBA00049244"/>
    </source>
</evidence>
<evidence type="ECO:0000313" key="10">
    <source>
        <dbReference type="EMBL" id="WKN37159.1"/>
    </source>
</evidence>